<gene>
    <name evidence="1" type="ORF">TNCV_4842841</name>
</gene>
<sequence length="83" mass="9925">MWETHIFSSLHKALKGRGLPNDNEIEAFVENWFHNQHWSFFTRSFHHVVGRWDTCSNPQSEAQGWRIFIEQCAVFSKEIFDEV</sequence>
<proteinExistence type="predicted"/>
<evidence type="ECO:0000313" key="2">
    <source>
        <dbReference type="Proteomes" id="UP000887159"/>
    </source>
</evidence>
<dbReference type="Gene3D" id="3.30.420.10">
    <property type="entry name" value="Ribonuclease H-like superfamily/Ribonuclease H"/>
    <property type="match status" value="1"/>
</dbReference>
<name>A0A8X7BMM1_TRICX</name>
<organism evidence="1 2">
    <name type="scientific">Trichonephila clavipes</name>
    <name type="common">Golden silk orbweaver</name>
    <name type="synonym">Nephila clavipes</name>
    <dbReference type="NCBI Taxonomy" id="2585209"/>
    <lineage>
        <taxon>Eukaryota</taxon>
        <taxon>Metazoa</taxon>
        <taxon>Ecdysozoa</taxon>
        <taxon>Arthropoda</taxon>
        <taxon>Chelicerata</taxon>
        <taxon>Arachnida</taxon>
        <taxon>Araneae</taxon>
        <taxon>Araneomorphae</taxon>
        <taxon>Entelegynae</taxon>
        <taxon>Araneoidea</taxon>
        <taxon>Nephilidae</taxon>
        <taxon>Trichonephila</taxon>
    </lineage>
</organism>
<accession>A0A8X7BMM1</accession>
<dbReference type="GO" id="GO:0003676">
    <property type="term" value="F:nucleic acid binding"/>
    <property type="evidence" value="ECO:0007669"/>
    <property type="project" value="InterPro"/>
</dbReference>
<dbReference type="AlphaFoldDB" id="A0A8X7BMM1"/>
<evidence type="ECO:0000313" key="1">
    <source>
        <dbReference type="EMBL" id="GFY35912.1"/>
    </source>
</evidence>
<comment type="caution">
    <text evidence="1">The sequence shown here is derived from an EMBL/GenBank/DDBJ whole genome shotgun (WGS) entry which is preliminary data.</text>
</comment>
<dbReference type="EMBL" id="BMAU01021435">
    <property type="protein sequence ID" value="GFY35912.1"/>
    <property type="molecule type" value="Genomic_DNA"/>
</dbReference>
<keyword evidence="2" id="KW-1185">Reference proteome</keyword>
<protein>
    <submittedName>
        <fullName evidence="1">Uncharacterized protein</fullName>
    </submittedName>
</protein>
<dbReference type="InterPro" id="IPR036397">
    <property type="entry name" value="RNaseH_sf"/>
</dbReference>
<dbReference type="Proteomes" id="UP000887159">
    <property type="component" value="Unassembled WGS sequence"/>
</dbReference>
<reference evidence="1" key="1">
    <citation type="submission" date="2020-08" db="EMBL/GenBank/DDBJ databases">
        <title>Multicomponent nature underlies the extraordinary mechanical properties of spider dragline silk.</title>
        <authorList>
            <person name="Kono N."/>
            <person name="Nakamura H."/>
            <person name="Mori M."/>
            <person name="Yoshida Y."/>
            <person name="Ohtoshi R."/>
            <person name="Malay A.D."/>
            <person name="Moran D.A.P."/>
            <person name="Tomita M."/>
            <person name="Numata K."/>
            <person name="Arakawa K."/>
        </authorList>
    </citation>
    <scope>NUCLEOTIDE SEQUENCE</scope>
</reference>